<keyword evidence="1" id="KW-0175">Coiled coil</keyword>
<proteinExistence type="predicted"/>
<keyword evidence="4" id="KW-1185">Reference proteome</keyword>
<comment type="caution">
    <text evidence="3">The sequence shown here is derived from an EMBL/GenBank/DDBJ whole genome shotgun (WGS) entry which is preliminary data.</text>
</comment>
<evidence type="ECO:0000313" key="4">
    <source>
        <dbReference type="Proteomes" id="UP000575898"/>
    </source>
</evidence>
<evidence type="ECO:0000313" key="3">
    <source>
        <dbReference type="EMBL" id="MBB5017277.1"/>
    </source>
</evidence>
<organism evidence="3 4">
    <name type="scientific">Chitinivorax tropicus</name>
    <dbReference type="NCBI Taxonomy" id="714531"/>
    <lineage>
        <taxon>Bacteria</taxon>
        <taxon>Pseudomonadati</taxon>
        <taxon>Pseudomonadota</taxon>
        <taxon>Betaproteobacteria</taxon>
        <taxon>Chitinivorax</taxon>
    </lineage>
</organism>
<dbReference type="RefSeq" id="WP_184034864.1">
    <property type="nucleotide sequence ID" value="NZ_JACHHY010000003.1"/>
</dbReference>
<feature type="transmembrane region" description="Helical" evidence="2">
    <location>
        <begin position="28"/>
        <end position="45"/>
    </location>
</feature>
<accession>A0A840MKA9</accession>
<feature type="transmembrane region" description="Helical" evidence="2">
    <location>
        <begin position="51"/>
        <end position="70"/>
    </location>
</feature>
<dbReference type="Proteomes" id="UP000575898">
    <property type="component" value="Unassembled WGS sequence"/>
</dbReference>
<keyword evidence="2" id="KW-0472">Membrane</keyword>
<protein>
    <submittedName>
        <fullName evidence="3">Uncharacterized protein</fullName>
    </submittedName>
</protein>
<gene>
    <name evidence="3" type="ORF">HNQ59_000541</name>
</gene>
<evidence type="ECO:0000256" key="2">
    <source>
        <dbReference type="SAM" id="Phobius"/>
    </source>
</evidence>
<name>A0A840MKA9_9PROT</name>
<keyword evidence="2" id="KW-1133">Transmembrane helix</keyword>
<feature type="coiled-coil region" evidence="1">
    <location>
        <begin position="191"/>
        <end position="218"/>
    </location>
</feature>
<reference evidence="3 4" key="1">
    <citation type="submission" date="2020-08" db="EMBL/GenBank/DDBJ databases">
        <title>Genomic Encyclopedia of Type Strains, Phase IV (KMG-IV): sequencing the most valuable type-strain genomes for metagenomic binning, comparative biology and taxonomic classification.</title>
        <authorList>
            <person name="Goeker M."/>
        </authorList>
    </citation>
    <scope>NUCLEOTIDE SEQUENCE [LARGE SCALE GENOMIC DNA]</scope>
    <source>
        <strain evidence="3 4">DSM 27165</strain>
    </source>
</reference>
<sequence length="284" mass="31296">MSEQNGWTSGQTEQPSYLTEMLQSQTNFYAFLGTVAASAVLAIPFGLSGAILPAIAFIAGEVIAATFIPASPTFRAKVDRTYRIRQRDQRMAQLRSEILRHCNDGHPNWRVLIKMQERIGAILTAVSHRETPIPTQDMARLEDSPVDFMGLWLARLSIASRQESVDENGLTRSIEQIDSQIAAGGGDQHSLLKARADLEELRLRHQRLTGRKAAVEAALLSLPDAVEEIYQAVIAVPALNEGGGRLQEAIDRLRLEEELCIGYEAELRDPARALASRAAVNVSR</sequence>
<dbReference type="AlphaFoldDB" id="A0A840MKA9"/>
<dbReference type="EMBL" id="JACHHY010000003">
    <property type="protein sequence ID" value="MBB5017277.1"/>
    <property type="molecule type" value="Genomic_DNA"/>
</dbReference>
<evidence type="ECO:0000256" key="1">
    <source>
        <dbReference type="SAM" id="Coils"/>
    </source>
</evidence>
<keyword evidence="2" id="KW-0812">Transmembrane</keyword>